<dbReference type="Gene3D" id="3.20.130.10">
    <property type="entry name" value="Fe-S hydro-lyase, tartrate dehydratase beta-type, catalytic domain"/>
    <property type="match status" value="1"/>
</dbReference>
<dbReference type="AlphaFoldDB" id="A0A1I0GUS8"/>
<feature type="domain" description="Fe-S hydro-lyase tartrate dehydratase beta-type catalytic" evidence="3">
    <location>
        <begin position="6"/>
        <end position="173"/>
    </location>
</feature>
<dbReference type="NCBIfam" id="TIGR00723">
    <property type="entry name" value="ttdB_fumA_fumB"/>
    <property type="match status" value="1"/>
</dbReference>
<evidence type="ECO:0000256" key="2">
    <source>
        <dbReference type="ARBA" id="ARBA00023239"/>
    </source>
</evidence>
<comment type="similarity">
    <text evidence="1">Belongs to the class-I fumarase family.</text>
</comment>
<evidence type="ECO:0000313" key="4">
    <source>
        <dbReference type="EMBL" id="SET75118.1"/>
    </source>
</evidence>
<dbReference type="EMBL" id="FOHU01000027">
    <property type="protein sequence ID" value="SET75118.1"/>
    <property type="molecule type" value="Genomic_DNA"/>
</dbReference>
<dbReference type="Proteomes" id="UP000199568">
    <property type="component" value="Unassembled WGS sequence"/>
</dbReference>
<dbReference type="Pfam" id="PF05683">
    <property type="entry name" value="Fumerase_C"/>
    <property type="match status" value="1"/>
</dbReference>
<evidence type="ECO:0000256" key="1">
    <source>
        <dbReference type="ARBA" id="ARBA00008876"/>
    </source>
</evidence>
<keyword evidence="5" id="KW-1185">Reference proteome</keyword>
<dbReference type="InterPro" id="IPR004647">
    <property type="entry name" value="Fe-S_hydro-lyase_TtdB-typ_cat"/>
</dbReference>
<evidence type="ECO:0000313" key="5">
    <source>
        <dbReference type="Proteomes" id="UP000199568"/>
    </source>
</evidence>
<organism evidence="4 5">
    <name type="scientific">Natronincola peptidivorans</name>
    <dbReference type="NCBI Taxonomy" id="426128"/>
    <lineage>
        <taxon>Bacteria</taxon>
        <taxon>Bacillati</taxon>
        <taxon>Bacillota</taxon>
        <taxon>Clostridia</taxon>
        <taxon>Peptostreptococcales</taxon>
        <taxon>Natronincolaceae</taxon>
        <taxon>Natronincola</taxon>
    </lineage>
</organism>
<dbReference type="InterPro" id="IPR036660">
    <property type="entry name" value="Fe-S_hydroAse_TtdB_cat_sf"/>
</dbReference>
<accession>A0A1I0GUS8</accession>
<keyword evidence="2" id="KW-0456">Lyase</keyword>
<dbReference type="GO" id="GO:0016836">
    <property type="term" value="F:hydro-lyase activity"/>
    <property type="evidence" value="ECO:0007669"/>
    <property type="project" value="InterPro"/>
</dbReference>
<evidence type="ECO:0000259" key="3">
    <source>
        <dbReference type="Pfam" id="PF05683"/>
    </source>
</evidence>
<sequence length="181" mass="19904">MKVQLPLTKELVESLKIGDVLELTGNIYTARDAAHKRMVEALEKGEKLPIDIENEIIFYAGPCPAAPGSVIGPVGPTTSVRMDPYVEPLVQKGLMAMIGKGDRSDYIPPLMKKHKAVYLLGIGGASAIIARQVKEAEEVAYQDLGTESIKRLYVEDFKVIVGIDTEGRILHKEGIEKYKKK</sequence>
<dbReference type="PANTHER" id="PTHR43351">
    <property type="entry name" value="L(+)-TARTRATE DEHYDRATASE SUBUNIT BETA"/>
    <property type="match status" value="1"/>
</dbReference>
<proteinExistence type="inferred from homology"/>
<dbReference type="SUPFAM" id="SSF117457">
    <property type="entry name" value="FumA C-terminal domain-like"/>
    <property type="match status" value="1"/>
</dbReference>
<dbReference type="PANTHER" id="PTHR43351:SF2">
    <property type="entry name" value="L(+)-TARTRATE DEHYDRATASE SUBUNIT BETA-RELATED"/>
    <property type="match status" value="1"/>
</dbReference>
<name>A0A1I0GUS8_9FIRM</name>
<dbReference type="RefSeq" id="WP_170834867.1">
    <property type="nucleotide sequence ID" value="NZ_FOHU01000027.1"/>
</dbReference>
<protein>
    <submittedName>
        <fullName evidence="4">Fumarate hydratase subunit beta</fullName>
    </submittedName>
</protein>
<reference evidence="4 5" key="1">
    <citation type="submission" date="2016-10" db="EMBL/GenBank/DDBJ databases">
        <authorList>
            <person name="de Groot N.N."/>
        </authorList>
    </citation>
    <scope>NUCLEOTIDE SEQUENCE [LARGE SCALE GENOMIC DNA]</scope>
    <source>
        <strain evidence="4 5">DSM 18979</strain>
    </source>
</reference>
<dbReference type="STRING" id="426128.SAMN05660297_03372"/>
<gene>
    <name evidence="4" type="ORF">SAMN05660297_03372</name>
</gene>